<comment type="caution">
    <text evidence="1">The sequence shown here is derived from an EMBL/GenBank/DDBJ whole genome shotgun (WGS) entry which is preliminary data.</text>
</comment>
<organism evidence="1 2">
    <name type="scientific">Metabacillus malikii</name>
    <dbReference type="NCBI Taxonomy" id="1504265"/>
    <lineage>
        <taxon>Bacteria</taxon>
        <taxon>Bacillati</taxon>
        <taxon>Bacillota</taxon>
        <taxon>Bacilli</taxon>
        <taxon>Bacillales</taxon>
        <taxon>Bacillaceae</taxon>
        <taxon>Metabacillus</taxon>
    </lineage>
</organism>
<dbReference type="EMBL" id="JAUSUD010000014">
    <property type="protein sequence ID" value="MDQ0231697.1"/>
    <property type="molecule type" value="Genomic_DNA"/>
</dbReference>
<sequence length="43" mass="4875">MKSVLSVTYTFAPSNLCLFGIKGVIKNPQKMRVEFIKKVELES</sequence>
<evidence type="ECO:0000313" key="2">
    <source>
        <dbReference type="Proteomes" id="UP001234495"/>
    </source>
</evidence>
<keyword evidence="2" id="KW-1185">Reference proteome</keyword>
<proteinExistence type="predicted"/>
<name>A0ABT9ZIQ8_9BACI</name>
<accession>A0ABT9ZIQ8</accession>
<gene>
    <name evidence="1" type="ORF">J2S19_002981</name>
</gene>
<dbReference type="Proteomes" id="UP001234495">
    <property type="component" value="Unassembled WGS sequence"/>
</dbReference>
<reference evidence="1 2" key="1">
    <citation type="submission" date="2023-07" db="EMBL/GenBank/DDBJ databases">
        <title>Genomic Encyclopedia of Type Strains, Phase IV (KMG-IV): sequencing the most valuable type-strain genomes for metagenomic binning, comparative biology and taxonomic classification.</title>
        <authorList>
            <person name="Goeker M."/>
        </authorList>
    </citation>
    <scope>NUCLEOTIDE SEQUENCE [LARGE SCALE GENOMIC DNA]</scope>
    <source>
        <strain evidence="1 2">DSM 29005</strain>
    </source>
</reference>
<protein>
    <submittedName>
        <fullName evidence="1">Uncharacterized protein</fullName>
    </submittedName>
</protein>
<evidence type="ECO:0000313" key="1">
    <source>
        <dbReference type="EMBL" id="MDQ0231697.1"/>
    </source>
</evidence>